<protein>
    <recommendedName>
        <fullName evidence="3 6">Flagellar basal-body rod protein FlgC</fullName>
    </recommendedName>
</protein>
<dbReference type="EMBL" id="AATS01000006">
    <property type="protein sequence ID" value="EAU54697.1"/>
    <property type="molecule type" value="Genomic_DNA"/>
</dbReference>
<dbReference type="AlphaFoldDB" id="Q0EZK7"/>
<evidence type="ECO:0000313" key="10">
    <source>
        <dbReference type="Proteomes" id="UP000005297"/>
    </source>
</evidence>
<dbReference type="InParanoid" id="Q0EZK7"/>
<dbReference type="InterPro" id="IPR006299">
    <property type="entry name" value="FlgC"/>
</dbReference>
<dbReference type="STRING" id="314344.AL013_11890"/>
<dbReference type="PANTHER" id="PTHR30435">
    <property type="entry name" value="FLAGELLAR PROTEIN"/>
    <property type="match status" value="1"/>
</dbReference>
<sequence>MANDLLSSMHISASGMSAQRTRMDIVAENIANAGSTRTSEGGPYRRRQVIFQAVSPAQPFSQVFNSSFQSEGQKSVKAAYIAQDKKPFREVYDPSHPDADARGIVKMPNVNPVEEMVDMNSAARSFEANVTTMEASKRMFLKSLELLR</sequence>
<name>Q0EZK7_9PROT</name>
<evidence type="ECO:0000256" key="4">
    <source>
        <dbReference type="ARBA" id="ARBA00023143"/>
    </source>
</evidence>
<evidence type="ECO:0000256" key="5">
    <source>
        <dbReference type="ARBA" id="ARBA00025933"/>
    </source>
</evidence>
<dbReference type="Proteomes" id="UP000005297">
    <property type="component" value="Unassembled WGS sequence"/>
</dbReference>
<keyword evidence="9" id="KW-0969">Cilium</keyword>
<dbReference type="InterPro" id="IPR010930">
    <property type="entry name" value="Flg_bb/hook_C_dom"/>
</dbReference>
<dbReference type="GO" id="GO:0030694">
    <property type="term" value="C:bacterial-type flagellum basal body, rod"/>
    <property type="evidence" value="ECO:0007669"/>
    <property type="project" value="UniProtKB-UniRule"/>
</dbReference>
<comment type="subunit">
    <text evidence="5 6">The basal body constitutes a major portion of the flagellar organelle and consists of four rings (L,P,S, and M) mounted on a central rod. The rod consists of about 26 subunits of FlgG in the distal portion, and FlgB, FlgC and FlgF are thought to build up the proximal portion of the rod with about 6 subunits each.</text>
</comment>
<evidence type="ECO:0000259" key="7">
    <source>
        <dbReference type="Pfam" id="PF00460"/>
    </source>
</evidence>
<proteinExistence type="inferred from homology"/>
<evidence type="ECO:0000259" key="8">
    <source>
        <dbReference type="Pfam" id="PF06429"/>
    </source>
</evidence>
<dbReference type="HOGENOM" id="CLU_123272_0_0_0"/>
<keyword evidence="9" id="KW-0966">Cell projection</keyword>
<dbReference type="GO" id="GO:0071978">
    <property type="term" value="P:bacterial-type flagellum-dependent swarming motility"/>
    <property type="evidence" value="ECO:0007669"/>
    <property type="project" value="TreeGrafter"/>
</dbReference>
<dbReference type="NCBIfam" id="TIGR01395">
    <property type="entry name" value="FlgC"/>
    <property type="match status" value="1"/>
</dbReference>
<dbReference type="InterPro" id="IPR001444">
    <property type="entry name" value="Flag_bb_rod_N"/>
</dbReference>
<keyword evidence="10" id="KW-1185">Reference proteome</keyword>
<dbReference type="FunCoup" id="Q0EZK7">
    <property type="interactions" value="96"/>
</dbReference>
<reference evidence="9 10" key="1">
    <citation type="submission" date="2006-09" db="EMBL/GenBank/DDBJ databases">
        <authorList>
            <person name="Emerson D."/>
            <person name="Ferriera S."/>
            <person name="Johnson J."/>
            <person name="Kravitz S."/>
            <person name="Halpern A."/>
            <person name="Remington K."/>
            <person name="Beeson K."/>
            <person name="Tran B."/>
            <person name="Rogers Y.-H."/>
            <person name="Friedman R."/>
            <person name="Venter J.C."/>
        </authorList>
    </citation>
    <scope>NUCLEOTIDE SEQUENCE [LARGE SCALE GENOMIC DNA]</scope>
    <source>
        <strain evidence="9 10">PV-1</strain>
    </source>
</reference>
<keyword evidence="9" id="KW-0282">Flagellum</keyword>
<feature type="domain" description="Flagellar basal-body/hook protein C-terminal" evidence="8">
    <location>
        <begin position="102"/>
        <end position="145"/>
    </location>
</feature>
<evidence type="ECO:0000256" key="2">
    <source>
        <dbReference type="ARBA" id="ARBA00009677"/>
    </source>
</evidence>
<dbReference type="RefSeq" id="WP_009850307.1">
    <property type="nucleotide sequence ID" value="NZ_DS022294.1"/>
</dbReference>
<comment type="subcellular location">
    <subcellularLocation>
        <location evidence="1 6">Bacterial flagellum basal body</location>
    </subcellularLocation>
</comment>
<comment type="caution">
    <text evidence="9">The sequence shown here is derived from an EMBL/GenBank/DDBJ whole genome shotgun (WGS) entry which is preliminary data.</text>
</comment>
<dbReference type="eggNOG" id="COG1558">
    <property type="taxonomic scope" value="Bacteria"/>
</dbReference>
<evidence type="ECO:0000313" key="9">
    <source>
        <dbReference type="EMBL" id="EAU54697.1"/>
    </source>
</evidence>
<organism evidence="9 10">
    <name type="scientific">Mariprofundus ferrooxydans PV-1</name>
    <dbReference type="NCBI Taxonomy" id="314345"/>
    <lineage>
        <taxon>Bacteria</taxon>
        <taxon>Pseudomonadati</taxon>
        <taxon>Pseudomonadota</taxon>
        <taxon>Candidatius Mariprofundia</taxon>
        <taxon>Mariprofundales</taxon>
        <taxon>Mariprofundaceae</taxon>
        <taxon>Mariprofundus</taxon>
    </lineage>
</organism>
<evidence type="ECO:0000256" key="1">
    <source>
        <dbReference type="ARBA" id="ARBA00004117"/>
    </source>
</evidence>
<dbReference type="OrthoDB" id="5294009at2"/>
<dbReference type="Pfam" id="PF06429">
    <property type="entry name" value="Flg_bbr_C"/>
    <property type="match status" value="1"/>
</dbReference>
<dbReference type="Pfam" id="PF00460">
    <property type="entry name" value="Flg_bb_rod"/>
    <property type="match status" value="1"/>
</dbReference>
<accession>Q0EZK7</accession>
<keyword evidence="4 6" id="KW-0975">Bacterial flagellum</keyword>
<evidence type="ECO:0000256" key="3">
    <source>
        <dbReference type="ARBA" id="ARBA00017941"/>
    </source>
</evidence>
<gene>
    <name evidence="9" type="ORF">SPV1_13974</name>
</gene>
<evidence type="ECO:0000256" key="6">
    <source>
        <dbReference type="RuleBase" id="RU362062"/>
    </source>
</evidence>
<feature type="domain" description="Flagellar basal body rod protein N-terminal" evidence="7">
    <location>
        <begin position="10"/>
        <end position="33"/>
    </location>
</feature>
<dbReference type="PANTHER" id="PTHR30435:SF2">
    <property type="entry name" value="FLAGELLAR BASAL-BODY ROD PROTEIN FLGC"/>
    <property type="match status" value="1"/>
</dbReference>
<comment type="similarity">
    <text evidence="2">Belongs to the flagella basal body rod proteins family.</text>
</comment>